<dbReference type="Gene3D" id="3.80.10.10">
    <property type="entry name" value="Ribonuclease Inhibitor"/>
    <property type="match status" value="1"/>
</dbReference>
<dbReference type="AlphaFoldDB" id="A0A1Y2IWZ5"/>
<evidence type="ECO:0000313" key="2">
    <source>
        <dbReference type="Proteomes" id="UP000193067"/>
    </source>
</evidence>
<evidence type="ECO:0000313" key="1">
    <source>
        <dbReference type="EMBL" id="OSD05183.1"/>
    </source>
</evidence>
<sequence>MAQAKICSLSAELIARITTHLDSESDWFEGAERDQLSFALTCRHISEPALDVLWHHLGDFVPLLYTLPQDLVVLLPPAAREPDCRCVSECPITNRRYFRVLRTPGAGDFERFSAYARRIKTIHVCGSRYSLLSQQTYVITQGIWDFLHQFAPKPLLPSLREIVYTEPGAPEERRSFRLDRPPQWYLSHLCKIEEHLQTCDPSFEPCLGSRLKHVAIQMAKEGIDSRASIRLLASHSHNAETLDLRYSGYATLGGSELGAFLNLSHFSVQKGLYISQEVLYSLGTLPRLKVLNVGVAGTSRPEEWHWDAIRLERPTGLFHSLERLAVVASEMGSWSIPFLETITSPSLNSLTLQYKSGVRTYTVCQEICATIASLPSRDRITHLSLSTANERVQDDEFLGPATIAPLLRLPCLQYLRFETNLKMIVDDALLENMSCAWPHIRTLLLSWPKSPSSTLDSDYSADGYRPPSPNAPECPRASLPGLMPLIAGCPHLTELGLAIDTRRRQRRLLEILECPPPELRSRSSPLRTLTLIGSVLASESSLDTVAMFFSLAFCSLRYVHSAWPRVWWQMIMARATELNQIRAEEMRYKARSQRLLAAEPTDSAASSKCEE</sequence>
<dbReference type="Proteomes" id="UP000193067">
    <property type="component" value="Unassembled WGS sequence"/>
</dbReference>
<reference evidence="1 2" key="1">
    <citation type="journal article" date="2015" name="Biotechnol. Biofuels">
        <title>Enhanced degradation of softwood versus hardwood by the white-rot fungus Pycnoporus coccineus.</title>
        <authorList>
            <person name="Couturier M."/>
            <person name="Navarro D."/>
            <person name="Chevret D."/>
            <person name="Henrissat B."/>
            <person name="Piumi F."/>
            <person name="Ruiz-Duenas F.J."/>
            <person name="Martinez A.T."/>
            <person name="Grigoriev I.V."/>
            <person name="Riley R."/>
            <person name="Lipzen A."/>
            <person name="Berrin J.G."/>
            <person name="Master E.R."/>
            <person name="Rosso M.N."/>
        </authorList>
    </citation>
    <scope>NUCLEOTIDE SEQUENCE [LARGE SCALE GENOMIC DNA]</scope>
    <source>
        <strain evidence="1 2">BRFM310</strain>
    </source>
</reference>
<keyword evidence="2" id="KW-1185">Reference proteome</keyword>
<protein>
    <recommendedName>
        <fullName evidence="3">F-box domain-containing protein</fullName>
    </recommendedName>
</protein>
<proteinExistence type="predicted"/>
<organism evidence="1 2">
    <name type="scientific">Trametes coccinea (strain BRFM310)</name>
    <name type="common">Pycnoporus coccineus</name>
    <dbReference type="NCBI Taxonomy" id="1353009"/>
    <lineage>
        <taxon>Eukaryota</taxon>
        <taxon>Fungi</taxon>
        <taxon>Dikarya</taxon>
        <taxon>Basidiomycota</taxon>
        <taxon>Agaricomycotina</taxon>
        <taxon>Agaricomycetes</taxon>
        <taxon>Polyporales</taxon>
        <taxon>Polyporaceae</taxon>
        <taxon>Trametes</taxon>
    </lineage>
</organism>
<accession>A0A1Y2IWZ5</accession>
<dbReference type="EMBL" id="KZ084094">
    <property type="protein sequence ID" value="OSD05183.1"/>
    <property type="molecule type" value="Genomic_DNA"/>
</dbReference>
<name>A0A1Y2IWZ5_TRAC3</name>
<dbReference type="InterPro" id="IPR032675">
    <property type="entry name" value="LRR_dom_sf"/>
</dbReference>
<evidence type="ECO:0008006" key="3">
    <source>
        <dbReference type="Google" id="ProtNLM"/>
    </source>
</evidence>
<dbReference type="SUPFAM" id="SSF52047">
    <property type="entry name" value="RNI-like"/>
    <property type="match status" value="1"/>
</dbReference>
<dbReference type="OrthoDB" id="2754214at2759"/>
<gene>
    <name evidence="1" type="ORF">PYCCODRAFT_1296260</name>
</gene>
<dbReference type="STRING" id="1353009.A0A1Y2IWZ5"/>